<feature type="transmembrane region" description="Helical" evidence="12">
    <location>
        <begin position="993"/>
        <end position="1014"/>
    </location>
</feature>
<keyword evidence="9 12" id="KW-0472">Membrane</keyword>
<organism evidence="15">
    <name type="scientific">Scolopendra viridis</name>
    <name type="common">Giant centipede</name>
    <dbReference type="NCBI Taxonomy" id="118503"/>
    <lineage>
        <taxon>Eukaryota</taxon>
        <taxon>Metazoa</taxon>
        <taxon>Ecdysozoa</taxon>
        <taxon>Arthropoda</taxon>
        <taxon>Myriapoda</taxon>
        <taxon>Chilopoda</taxon>
        <taxon>Pleurostigmophora</taxon>
        <taxon>Scolopendromorpha</taxon>
        <taxon>Scolopendridae</taxon>
        <taxon>Scolopendra</taxon>
    </lineage>
</organism>
<dbReference type="InterPro" id="IPR036640">
    <property type="entry name" value="ABC1_TM_sf"/>
</dbReference>
<proteinExistence type="inferred from homology"/>
<feature type="compositionally biased region" description="Basic and acidic residues" evidence="11">
    <location>
        <begin position="810"/>
        <end position="822"/>
    </location>
</feature>
<feature type="transmembrane region" description="Helical" evidence="12">
    <location>
        <begin position="342"/>
        <end position="360"/>
    </location>
</feature>
<protein>
    <submittedName>
        <fullName evidence="15">ABC protein, subfamily ABCC</fullName>
    </submittedName>
</protein>
<evidence type="ECO:0000256" key="6">
    <source>
        <dbReference type="ARBA" id="ARBA00022741"/>
    </source>
</evidence>
<evidence type="ECO:0000256" key="7">
    <source>
        <dbReference type="ARBA" id="ARBA00022840"/>
    </source>
</evidence>
<keyword evidence="7" id="KW-0067">ATP-binding</keyword>
<evidence type="ECO:0000259" key="13">
    <source>
        <dbReference type="PROSITE" id="PS50893"/>
    </source>
</evidence>
<dbReference type="PROSITE" id="PS50893">
    <property type="entry name" value="ABC_TRANSPORTER_2"/>
    <property type="match status" value="2"/>
</dbReference>
<sequence>MVATDDECSFGTPPTGSKDDMHSPSYYSASDGQEELSSEETDDTSRHPAEDVFGNGYLALESKLQAGLPLDNDDRFSDSRNGIPSYTSRGHYYYPKKGWKKYSGALQTLIPMRVHKSKNDSKVLPIDDLSLFSFVFYSWLTNLMWRTYKKGLQPDQVPACSPLECCDLNCQRIEYLWEAELESRGPEGARLQRVIWRFMRTRMLFALVLFIISLVAGFLGPTIFMRKLLEYAQKSDVLYSEGLLWLFGLFMMEVLRVLMFACMWTINYRTALRLRSGCLAMLYSKVMRLRNLGNKTVGEFINLFANDGSRIFEFVTYGPLIVGGPIVAIGGTIFIGCLLGPAALAGMATFVLFYPFQYLISRLTGYLRRKTIKVTDERVRFVNEILTCVKLIKLYAWEKPFAKSISEIRKQERKLLEKAAYVQSTSIAMAPTVPIIAAIVTFLAHIGAGNNLTPAEAFTVIGGYTAIRFTFAIIPYSISSIAELIPSIARMKSVLLMEDKQPFMVKPPEEDQAIFISQATLAWDIPQKTVKAKKKNKKVKKRKELKHYVSEEEKVNLKENTEMNNHTISTLFSIDLILRKGQLIGVCGSVGSGKSSLIAAILGQMRIVSGKIACQGKIAYAAQQAWILNATLKENIVFGSSYDSKRYYEAIYSCSLNQDIASLPAGDETEIGERGINVSGGQKQRISLARAVYSNRDIYLLDDPLSAVDAHVGKHIFDQCVRGVLRGKSILFVTHQLQYLSSCDSVLLMKGGQIAEHGTHEELLAKDGEYAALIRTFHTEDGSVTKSDENHSSQSFETEENSSQRGKQLLRRESSKISKKQVEQVNDNNHNIGKLMTEEKMNQGNIDCQSYLVYMKAGGGYIISFIVLISFIVNIGTTAFSSWWLSKWIHEGSGNTEIYDPVTNTSYISNSITDNPDLDLYQLVYGLSIILILVTSFIRSYLFMKATLRASSKLHDKLFTKIFYSPMRFFDTTPIGRIINLFARDMDEIDVRLPFVVETFLQNLWVILFSLLFVVLIFPWFLIPMAVLSIMFFFLYVIFRVAVRDLKRIENITRSPIYSHVNATIQGLATVHAYQKESEFIETFMTHMDNNTSPFFLFNCGMRWLALRLDLLVVSITVITGLFVVLTHGHVSPAYAGLAMAYAAQLTGLFQYTVRLCTETEARFTSVERIHGYIQSLETETTSVDYTVGSLSSWPSEGCIEFSKVSMRYRSGLPLVLKGLNFIIKPKEKIGIVGRTGSGKSSLGVVLFRLVELASGSIYIDGVDISKVGLEELRSKMSLIPQDPILFIGTVRYNLDPFSLYSDESIWQALEKTYMKEKILSLENKLLAPVVENGENFSVGERQLLCMARALLRNSKILLLDEATAAIDTETDAFIQTTIRQAFSECTILTIAHRLNTVLHCNRVMVLEDGEMREMDQPSVLLSHPNSMFSAMLAAAETTSNR</sequence>
<dbReference type="PROSITE" id="PS50929">
    <property type="entry name" value="ABC_TM1F"/>
    <property type="match status" value="2"/>
</dbReference>
<dbReference type="InterPro" id="IPR011527">
    <property type="entry name" value="ABC1_TM_dom"/>
</dbReference>
<name>A0A4D5R9Z5_SCOVI</name>
<dbReference type="InterPro" id="IPR050173">
    <property type="entry name" value="ABC_transporter_C-like"/>
</dbReference>
<feature type="transmembrane region" description="Helical" evidence="12">
    <location>
        <begin position="1020"/>
        <end position="1039"/>
    </location>
</feature>
<feature type="domain" description="ABC transporter" evidence="13">
    <location>
        <begin position="1200"/>
        <end position="1434"/>
    </location>
</feature>
<dbReference type="PROSITE" id="PS00211">
    <property type="entry name" value="ABC_TRANSPORTER_1"/>
    <property type="match status" value="2"/>
</dbReference>
<dbReference type="InterPro" id="IPR017871">
    <property type="entry name" value="ABC_transporter-like_CS"/>
</dbReference>
<evidence type="ECO:0000256" key="5">
    <source>
        <dbReference type="ARBA" id="ARBA00022737"/>
    </source>
</evidence>
<dbReference type="CDD" id="cd18592">
    <property type="entry name" value="ABC_6TM_MRP5_8_9_D1"/>
    <property type="match status" value="1"/>
</dbReference>
<accession>A0A4D5R9Z5</accession>
<feature type="transmembrane region" description="Helical" evidence="12">
    <location>
        <begin position="861"/>
        <end position="885"/>
    </location>
</feature>
<dbReference type="CDD" id="cd18599">
    <property type="entry name" value="ABC_6TM_MRP5_8_9_D2"/>
    <property type="match status" value="1"/>
</dbReference>
<reference evidence="15" key="1">
    <citation type="journal article" date="2018" name="Toxicon">
        <title>Venom-gland transcriptomics and venom proteomics of the giant Florida blue centipede, Scolopendra viridis.</title>
        <authorList>
            <person name="Ward M.J."/>
            <person name="Rokyta D.R."/>
        </authorList>
    </citation>
    <scope>NUCLEOTIDE SEQUENCE</scope>
    <source>
        <tissue evidence="15">Venom gland</tissue>
    </source>
</reference>
<keyword evidence="8 12" id="KW-1133">Transmembrane helix</keyword>
<keyword evidence="6" id="KW-0547">Nucleotide-binding</keyword>
<evidence type="ECO:0000256" key="1">
    <source>
        <dbReference type="ARBA" id="ARBA00004127"/>
    </source>
</evidence>
<dbReference type="InterPro" id="IPR027417">
    <property type="entry name" value="P-loop_NTPase"/>
</dbReference>
<dbReference type="SUPFAM" id="SSF52540">
    <property type="entry name" value="P-loop containing nucleoside triphosphate hydrolases"/>
    <property type="match status" value="2"/>
</dbReference>
<dbReference type="FunFam" id="3.40.50.300:FF:000074">
    <property type="entry name" value="Multidrug resistance-associated protein 5 isoform 1"/>
    <property type="match status" value="1"/>
</dbReference>
<dbReference type="GO" id="GO:0012505">
    <property type="term" value="C:endomembrane system"/>
    <property type="evidence" value="ECO:0007669"/>
    <property type="project" value="UniProtKB-SubCell"/>
</dbReference>
<dbReference type="Gene3D" id="1.20.1560.10">
    <property type="entry name" value="ABC transporter type 1, transmembrane domain"/>
    <property type="match status" value="2"/>
</dbReference>
<feature type="transmembrane region" description="Helical" evidence="12">
    <location>
        <begin position="203"/>
        <end position="224"/>
    </location>
</feature>
<keyword evidence="10" id="KW-0325">Glycoprotein</keyword>
<feature type="region of interest" description="Disordered" evidence="11">
    <location>
        <begin position="1"/>
        <end position="49"/>
    </location>
</feature>
<dbReference type="Pfam" id="PF00664">
    <property type="entry name" value="ABC_membrane"/>
    <property type="match status" value="2"/>
</dbReference>
<dbReference type="FunFam" id="3.40.50.300:FF:002835">
    <property type="entry name" value="Predicted protein"/>
    <property type="match status" value="1"/>
</dbReference>
<keyword evidence="3" id="KW-0813">Transport</keyword>
<dbReference type="PANTHER" id="PTHR24223">
    <property type="entry name" value="ATP-BINDING CASSETTE SUB-FAMILY C"/>
    <property type="match status" value="1"/>
</dbReference>
<feature type="transmembrane region" description="Helical" evidence="12">
    <location>
        <begin position="923"/>
        <end position="944"/>
    </location>
</feature>
<dbReference type="Pfam" id="PF00005">
    <property type="entry name" value="ABC_tran"/>
    <property type="match status" value="2"/>
</dbReference>
<evidence type="ECO:0000256" key="10">
    <source>
        <dbReference type="ARBA" id="ARBA00023180"/>
    </source>
</evidence>
<feature type="region of interest" description="Disordered" evidence="11">
    <location>
        <begin position="783"/>
        <end position="822"/>
    </location>
</feature>
<dbReference type="GO" id="GO:0016887">
    <property type="term" value="F:ATP hydrolysis activity"/>
    <property type="evidence" value="ECO:0007669"/>
    <property type="project" value="InterPro"/>
</dbReference>
<keyword evidence="4 12" id="KW-0812">Transmembrane</keyword>
<dbReference type="InterPro" id="IPR003439">
    <property type="entry name" value="ABC_transporter-like_ATP-bd"/>
</dbReference>
<comment type="subcellular location">
    <subcellularLocation>
        <location evidence="1">Endomembrane system</location>
        <topology evidence="1">Multi-pass membrane protein</topology>
    </subcellularLocation>
</comment>
<feature type="compositionally biased region" description="Polar residues" evidence="11">
    <location>
        <begin position="792"/>
        <end position="806"/>
    </location>
</feature>
<feature type="transmembrane region" description="Helical" evidence="12">
    <location>
        <begin position="314"/>
        <end position="336"/>
    </location>
</feature>
<dbReference type="GO" id="GO:0005524">
    <property type="term" value="F:ATP binding"/>
    <property type="evidence" value="ECO:0007669"/>
    <property type="project" value="UniProtKB-KW"/>
</dbReference>
<feature type="transmembrane region" description="Helical" evidence="12">
    <location>
        <begin position="244"/>
        <end position="266"/>
    </location>
</feature>
<dbReference type="EMBL" id="GGNE01000177">
    <property type="protein sequence ID" value="MIC88718.1"/>
    <property type="molecule type" value="Transcribed_RNA"/>
</dbReference>
<feature type="domain" description="ABC transmembrane type-1" evidence="14">
    <location>
        <begin position="865"/>
        <end position="1162"/>
    </location>
</feature>
<feature type="transmembrane region" description="Helical" evidence="12">
    <location>
        <begin position="466"/>
        <end position="485"/>
    </location>
</feature>
<dbReference type="SMART" id="SM00382">
    <property type="entry name" value="AAA"/>
    <property type="match status" value="2"/>
</dbReference>
<dbReference type="InterPro" id="IPR003593">
    <property type="entry name" value="AAA+_ATPase"/>
</dbReference>
<evidence type="ECO:0000256" key="4">
    <source>
        <dbReference type="ARBA" id="ARBA00022692"/>
    </source>
</evidence>
<feature type="transmembrane region" description="Helical" evidence="12">
    <location>
        <begin position="419"/>
        <end position="446"/>
    </location>
</feature>
<evidence type="ECO:0000256" key="11">
    <source>
        <dbReference type="SAM" id="MobiDB-lite"/>
    </source>
</evidence>
<keyword evidence="5" id="KW-0677">Repeat</keyword>
<dbReference type="PANTHER" id="PTHR24223:SF447">
    <property type="entry name" value="MULTIDRUG RESISTANCE-ASSOCIATED PROTEIN 5"/>
    <property type="match status" value="1"/>
</dbReference>
<evidence type="ECO:0000259" key="14">
    <source>
        <dbReference type="PROSITE" id="PS50929"/>
    </source>
</evidence>
<evidence type="ECO:0000256" key="8">
    <source>
        <dbReference type="ARBA" id="ARBA00022989"/>
    </source>
</evidence>
<feature type="transmembrane region" description="Helical" evidence="12">
    <location>
        <begin position="1109"/>
        <end position="1128"/>
    </location>
</feature>
<feature type="domain" description="ABC transporter" evidence="13">
    <location>
        <begin position="555"/>
        <end position="776"/>
    </location>
</feature>
<dbReference type="FunFam" id="1.20.1560.10:FF:000015">
    <property type="entry name" value="multidrug resistance-associated protein 5 isoform X1"/>
    <property type="match status" value="1"/>
</dbReference>
<evidence type="ECO:0000256" key="2">
    <source>
        <dbReference type="ARBA" id="ARBA00009726"/>
    </source>
</evidence>
<evidence type="ECO:0000256" key="12">
    <source>
        <dbReference type="SAM" id="Phobius"/>
    </source>
</evidence>
<dbReference type="CDD" id="cd03250">
    <property type="entry name" value="ABCC_MRP_domain1"/>
    <property type="match status" value="1"/>
</dbReference>
<feature type="compositionally biased region" description="Acidic residues" evidence="11">
    <location>
        <begin position="32"/>
        <end position="42"/>
    </location>
</feature>
<dbReference type="GO" id="GO:0016020">
    <property type="term" value="C:membrane"/>
    <property type="evidence" value="ECO:0007669"/>
    <property type="project" value="InterPro"/>
</dbReference>
<dbReference type="Gene3D" id="3.40.50.300">
    <property type="entry name" value="P-loop containing nucleotide triphosphate hydrolases"/>
    <property type="match status" value="2"/>
</dbReference>
<evidence type="ECO:0000256" key="9">
    <source>
        <dbReference type="ARBA" id="ARBA00023136"/>
    </source>
</evidence>
<dbReference type="GO" id="GO:0140359">
    <property type="term" value="F:ABC-type transporter activity"/>
    <property type="evidence" value="ECO:0007669"/>
    <property type="project" value="InterPro"/>
</dbReference>
<comment type="similarity">
    <text evidence="2">Belongs to the ABC transporter superfamily. ABCC family. Conjugate transporter (TC 3.A.1.208) subfamily.</text>
</comment>
<evidence type="ECO:0000313" key="15">
    <source>
        <dbReference type="EMBL" id="MIC88718.1"/>
    </source>
</evidence>
<dbReference type="FunFam" id="1.20.1560.10:FF:000012">
    <property type="entry name" value="ATP binding cassette subfamily C member 5"/>
    <property type="match status" value="1"/>
</dbReference>
<dbReference type="CDD" id="cd03244">
    <property type="entry name" value="ABCC_MRP_domain2"/>
    <property type="match status" value="1"/>
</dbReference>
<dbReference type="SUPFAM" id="SSF90123">
    <property type="entry name" value="ABC transporter transmembrane region"/>
    <property type="match status" value="2"/>
</dbReference>
<evidence type="ECO:0000256" key="3">
    <source>
        <dbReference type="ARBA" id="ARBA00022448"/>
    </source>
</evidence>
<feature type="domain" description="ABC transmembrane type-1" evidence="14">
    <location>
        <begin position="205"/>
        <end position="483"/>
    </location>
</feature>